<reference evidence="1 2" key="1">
    <citation type="submission" date="2024-01" db="EMBL/GenBank/DDBJ databases">
        <title>The genomes of 5 underutilized Papilionoideae crops provide insights into root nodulation and disease resistanc.</title>
        <authorList>
            <person name="Jiang F."/>
        </authorList>
    </citation>
    <scope>NUCLEOTIDE SEQUENCE [LARGE SCALE GENOMIC DNA]</scope>
    <source>
        <strain evidence="1">LVBAO_FW01</strain>
        <tissue evidence="1">Leaves</tissue>
    </source>
</reference>
<accession>A0AAN9LRU2</accession>
<organism evidence="1 2">
    <name type="scientific">Canavalia gladiata</name>
    <name type="common">Sword bean</name>
    <name type="synonym">Dolichos gladiatus</name>
    <dbReference type="NCBI Taxonomy" id="3824"/>
    <lineage>
        <taxon>Eukaryota</taxon>
        <taxon>Viridiplantae</taxon>
        <taxon>Streptophyta</taxon>
        <taxon>Embryophyta</taxon>
        <taxon>Tracheophyta</taxon>
        <taxon>Spermatophyta</taxon>
        <taxon>Magnoliopsida</taxon>
        <taxon>eudicotyledons</taxon>
        <taxon>Gunneridae</taxon>
        <taxon>Pentapetalae</taxon>
        <taxon>rosids</taxon>
        <taxon>fabids</taxon>
        <taxon>Fabales</taxon>
        <taxon>Fabaceae</taxon>
        <taxon>Papilionoideae</taxon>
        <taxon>50 kb inversion clade</taxon>
        <taxon>NPAAA clade</taxon>
        <taxon>indigoferoid/millettioid clade</taxon>
        <taxon>Phaseoleae</taxon>
        <taxon>Canavalia</taxon>
    </lineage>
</organism>
<evidence type="ECO:0000313" key="1">
    <source>
        <dbReference type="EMBL" id="KAK7339279.1"/>
    </source>
</evidence>
<name>A0AAN9LRU2_CANGL</name>
<sequence length="76" mass="8541">MGWRFDLSESTEHAITPSHKVLWFSDMHMADLKLFRCPSSLSGEHRSIMGENLIGASSTQNSPLEYVALQAFNIKS</sequence>
<dbReference type="EMBL" id="JAYMYQ010000004">
    <property type="protein sequence ID" value="KAK7339279.1"/>
    <property type="molecule type" value="Genomic_DNA"/>
</dbReference>
<keyword evidence="2" id="KW-1185">Reference proteome</keyword>
<comment type="caution">
    <text evidence="1">The sequence shown here is derived from an EMBL/GenBank/DDBJ whole genome shotgun (WGS) entry which is preliminary data.</text>
</comment>
<dbReference type="AlphaFoldDB" id="A0AAN9LRU2"/>
<gene>
    <name evidence="1" type="ORF">VNO77_19936</name>
</gene>
<proteinExistence type="predicted"/>
<protein>
    <submittedName>
        <fullName evidence="1">Uncharacterized protein</fullName>
    </submittedName>
</protein>
<dbReference type="Proteomes" id="UP001367508">
    <property type="component" value="Unassembled WGS sequence"/>
</dbReference>
<evidence type="ECO:0000313" key="2">
    <source>
        <dbReference type="Proteomes" id="UP001367508"/>
    </source>
</evidence>